<evidence type="ECO:0000313" key="1">
    <source>
        <dbReference type="EMBL" id="MDG5973640.1"/>
    </source>
</evidence>
<dbReference type="InterPro" id="IPR029058">
    <property type="entry name" value="AB_hydrolase_fold"/>
</dbReference>
<keyword evidence="1" id="KW-0378">Hydrolase</keyword>
<dbReference type="Proteomes" id="UP001152876">
    <property type="component" value="Unassembled WGS sequence"/>
</dbReference>
<sequence>MVWGQQDRFLPVGHLDTLMRLVPHAKPVVLAPCGHAPMVERPADFSGIALDFLADPGAPLHLAQQAGLTPAGSRSERPC</sequence>
<accession>A0A9X4S758</accession>
<reference evidence="1" key="1">
    <citation type="submission" date="2013-01" db="EMBL/GenBank/DDBJ databases">
        <title>Genome draft of Hydrogenophaga taeniospiralis 2K1.</title>
        <authorList>
            <person name="Gomila M."/>
            <person name="Lalucat J."/>
        </authorList>
    </citation>
    <scope>NUCLEOTIDE SEQUENCE</scope>
    <source>
        <strain evidence="1">CCUG 15921</strain>
    </source>
</reference>
<gene>
    <name evidence="1" type="ORF">H010_00155</name>
</gene>
<name>A0A9X4S758_9BURK</name>
<dbReference type="EMBL" id="AOGK01000001">
    <property type="protein sequence ID" value="MDG5973640.1"/>
    <property type="molecule type" value="Genomic_DNA"/>
</dbReference>
<dbReference type="SUPFAM" id="SSF53474">
    <property type="entry name" value="alpha/beta-Hydrolases"/>
    <property type="match status" value="1"/>
</dbReference>
<dbReference type="AlphaFoldDB" id="A0A9X4S758"/>
<organism evidence="1 2">
    <name type="scientific">Hydrogenophaga taeniospiralis CCUG 15921</name>
    <dbReference type="NCBI Taxonomy" id="1281780"/>
    <lineage>
        <taxon>Bacteria</taxon>
        <taxon>Pseudomonadati</taxon>
        <taxon>Pseudomonadota</taxon>
        <taxon>Betaproteobacteria</taxon>
        <taxon>Burkholderiales</taxon>
        <taxon>Comamonadaceae</taxon>
        <taxon>Hydrogenophaga</taxon>
    </lineage>
</organism>
<proteinExistence type="predicted"/>
<keyword evidence="2" id="KW-1185">Reference proteome</keyword>
<protein>
    <submittedName>
        <fullName evidence="1">Alpha/beta hydrolase fold protein</fullName>
    </submittedName>
</protein>
<dbReference type="GO" id="GO:0016787">
    <property type="term" value="F:hydrolase activity"/>
    <property type="evidence" value="ECO:0007669"/>
    <property type="project" value="UniProtKB-KW"/>
</dbReference>
<evidence type="ECO:0000313" key="2">
    <source>
        <dbReference type="Proteomes" id="UP001152876"/>
    </source>
</evidence>
<dbReference type="Gene3D" id="3.40.50.1820">
    <property type="entry name" value="alpha/beta hydrolase"/>
    <property type="match status" value="1"/>
</dbReference>
<comment type="caution">
    <text evidence="1">The sequence shown here is derived from an EMBL/GenBank/DDBJ whole genome shotgun (WGS) entry which is preliminary data.</text>
</comment>